<feature type="chain" id="PRO_5029685895" evidence="3">
    <location>
        <begin position="30"/>
        <end position="497"/>
    </location>
</feature>
<dbReference type="EMBL" id="WEGH01000001">
    <property type="protein sequence ID" value="MQY03714.1"/>
    <property type="molecule type" value="Genomic_DNA"/>
</dbReference>
<feature type="domain" description="Peptidase S33 tripeptidyl aminopeptidase-like C-terminal" evidence="4">
    <location>
        <begin position="384"/>
        <end position="475"/>
    </location>
</feature>
<feature type="signal peptide" evidence="3">
    <location>
        <begin position="1"/>
        <end position="29"/>
    </location>
</feature>
<accession>A0A7K0BSQ8</accession>
<dbReference type="OrthoDB" id="3930934at2"/>
<dbReference type="InterPro" id="IPR013595">
    <property type="entry name" value="Pept_S33_TAP-like_C"/>
</dbReference>
<evidence type="ECO:0000256" key="2">
    <source>
        <dbReference type="ARBA" id="ARBA00022801"/>
    </source>
</evidence>
<dbReference type="EC" id="3.4.14.-" evidence="5"/>
<evidence type="ECO:0000256" key="1">
    <source>
        <dbReference type="ARBA" id="ARBA00010088"/>
    </source>
</evidence>
<keyword evidence="2 5" id="KW-0378">Hydrolase</keyword>
<comment type="similarity">
    <text evidence="1">Belongs to the peptidase S33 family.</text>
</comment>
<keyword evidence="5" id="KW-0645">Protease</keyword>
<dbReference type="GO" id="GO:0004177">
    <property type="term" value="F:aminopeptidase activity"/>
    <property type="evidence" value="ECO:0007669"/>
    <property type="project" value="UniProtKB-KW"/>
</dbReference>
<evidence type="ECO:0000313" key="6">
    <source>
        <dbReference type="Proteomes" id="UP000487268"/>
    </source>
</evidence>
<dbReference type="PROSITE" id="PS51257">
    <property type="entry name" value="PROKAR_LIPOPROTEIN"/>
    <property type="match status" value="1"/>
</dbReference>
<sequence>MTGMGRMAGILAGGAVMVAACLVPGTAQAAPPKITWHQCADDRSVQCGTLGVPIDRSRPQAGSIKIAVARLRAADPKRRLGTLLVNPGGPGGSGVDMVLDRAGLSKQVRQRYDIVGFDPRGVGASNPVSCGKVGKAPRDFPRNQAEFAARKAFGAKLYQACRARTGPLYDHLGQTDVALDMDAIRDALGEQKISFYGISYGTWLGQRYAELFPWRLSRLTLDSTMDHSVAGAGRFSADEARGLEEGYRQFAKWCPTSKYCALRGKNPVKVLDALMVRAERGTLHEIDDPKVRLEVFGLARMVQTTMYDPLAWAELSEELRELSRQKVRKVAKVDTTGDHDGMFSGILCADWAFPVRDYKELAAVRAESRRAAPHVRLNPLADDAFIACLGRPAKPLDPQRPSFVKFAPPSLIVSGTGDPATVRPWAVNVNRQTSRSALLTYQGTGHGVYALSPCARTAVDAYLLTGRQPKAGATCPAVRPDFSQAYARRAPQGPKRF</sequence>
<dbReference type="InterPro" id="IPR051601">
    <property type="entry name" value="Serine_prot/Carboxylest_S33"/>
</dbReference>
<organism evidence="5 6">
    <name type="scientific">Actinomadura macrotermitis</name>
    <dbReference type="NCBI Taxonomy" id="2585200"/>
    <lineage>
        <taxon>Bacteria</taxon>
        <taxon>Bacillati</taxon>
        <taxon>Actinomycetota</taxon>
        <taxon>Actinomycetes</taxon>
        <taxon>Streptosporangiales</taxon>
        <taxon>Thermomonosporaceae</taxon>
        <taxon>Actinomadura</taxon>
    </lineage>
</organism>
<dbReference type="SUPFAM" id="SSF53474">
    <property type="entry name" value="alpha/beta-Hydrolases"/>
    <property type="match status" value="1"/>
</dbReference>
<keyword evidence="6" id="KW-1185">Reference proteome</keyword>
<evidence type="ECO:0000259" key="4">
    <source>
        <dbReference type="Pfam" id="PF08386"/>
    </source>
</evidence>
<proteinExistence type="inferred from homology"/>
<keyword evidence="3" id="KW-0732">Signal</keyword>
<dbReference type="PANTHER" id="PTHR43248">
    <property type="entry name" value="2-SUCCINYL-6-HYDROXY-2,4-CYCLOHEXADIENE-1-CARBOXYLATE SYNTHASE"/>
    <property type="match status" value="1"/>
</dbReference>
<keyword evidence="5" id="KW-0031">Aminopeptidase</keyword>
<dbReference type="AlphaFoldDB" id="A0A7K0BSQ8"/>
<reference evidence="5 6" key="1">
    <citation type="submission" date="2019-10" db="EMBL/GenBank/DDBJ databases">
        <title>Actinomadura rubteroloni sp. nov. and Actinomadura macrotermitis sp. nov., isolated from the gut of fungus growing-termite Macrotermes natalensis.</title>
        <authorList>
            <person name="Benndorf R."/>
            <person name="Martin K."/>
            <person name="Kuefner M."/>
            <person name="De Beer W."/>
            <person name="Kaster A.-K."/>
            <person name="Vollmers J."/>
            <person name="Poulsen M."/>
            <person name="Beemelmanns C."/>
        </authorList>
    </citation>
    <scope>NUCLEOTIDE SEQUENCE [LARGE SCALE GENOMIC DNA]</scope>
    <source>
        <strain evidence="5 6">RB68</strain>
    </source>
</reference>
<name>A0A7K0BSQ8_9ACTN</name>
<dbReference type="Pfam" id="PF08386">
    <property type="entry name" value="Abhydrolase_4"/>
    <property type="match status" value="1"/>
</dbReference>
<evidence type="ECO:0000256" key="3">
    <source>
        <dbReference type="SAM" id="SignalP"/>
    </source>
</evidence>
<dbReference type="PANTHER" id="PTHR43248:SF25">
    <property type="entry name" value="AB HYDROLASE-1 DOMAIN-CONTAINING PROTEIN-RELATED"/>
    <property type="match status" value="1"/>
</dbReference>
<gene>
    <name evidence="5" type="primary">tap_4</name>
    <name evidence="5" type="ORF">ACRB68_17590</name>
</gene>
<evidence type="ECO:0000313" key="5">
    <source>
        <dbReference type="EMBL" id="MQY03714.1"/>
    </source>
</evidence>
<dbReference type="Proteomes" id="UP000487268">
    <property type="component" value="Unassembled WGS sequence"/>
</dbReference>
<protein>
    <submittedName>
        <fullName evidence="5">Tripeptidyl aminopeptidase</fullName>
        <ecNumber evidence="5">3.4.14.-</ecNumber>
    </submittedName>
</protein>
<dbReference type="InterPro" id="IPR029058">
    <property type="entry name" value="AB_hydrolase_fold"/>
</dbReference>
<comment type="caution">
    <text evidence="5">The sequence shown here is derived from an EMBL/GenBank/DDBJ whole genome shotgun (WGS) entry which is preliminary data.</text>
</comment>
<dbReference type="Gene3D" id="3.40.50.1820">
    <property type="entry name" value="alpha/beta hydrolase"/>
    <property type="match status" value="1"/>
</dbReference>